<dbReference type="GO" id="GO:0003676">
    <property type="term" value="F:nucleic acid binding"/>
    <property type="evidence" value="ECO:0007669"/>
    <property type="project" value="InterPro"/>
</dbReference>
<dbReference type="AlphaFoldDB" id="A0A6A1VKK7"/>
<feature type="domain" description="RNase H type-1" evidence="2">
    <location>
        <begin position="72"/>
        <end position="173"/>
    </location>
</feature>
<dbReference type="EMBL" id="RXIC02000023">
    <property type="protein sequence ID" value="KAB1213253.1"/>
    <property type="molecule type" value="Genomic_DNA"/>
</dbReference>
<accession>A0A6A1VKK7</accession>
<dbReference type="PANTHER" id="PTHR47074:SF48">
    <property type="entry name" value="POLYNUCLEOTIDYL TRANSFERASE, RIBONUCLEASE H-LIKE SUPERFAMILY PROTEIN"/>
    <property type="match status" value="1"/>
</dbReference>
<name>A0A6A1VKK7_9ROSI</name>
<protein>
    <recommendedName>
        <fullName evidence="2">RNase H type-1 domain-containing protein</fullName>
    </recommendedName>
</protein>
<gene>
    <name evidence="3" type="ORF">CJ030_MR5G009652</name>
</gene>
<dbReference type="InterPro" id="IPR036397">
    <property type="entry name" value="RNaseH_sf"/>
</dbReference>
<dbReference type="InterPro" id="IPR044730">
    <property type="entry name" value="RNase_H-like_dom_plant"/>
</dbReference>
<dbReference type="CDD" id="cd06222">
    <property type="entry name" value="RNase_H_like"/>
    <property type="match status" value="1"/>
</dbReference>
<feature type="region of interest" description="Disordered" evidence="1">
    <location>
        <begin position="1"/>
        <end position="37"/>
    </location>
</feature>
<proteinExistence type="predicted"/>
<dbReference type="Proteomes" id="UP000516437">
    <property type="component" value="Chromosome 5"/>
</dbReference>
<evidence type="ECO:0000313" key="3">
    <source>
        <dbReference type="EMBL" id="KAB1213253.1"/>
    </source>
</evidence>
<dbReference type="InterPro" id="IPR012337">
    <property type="entry name" value="RNaseH-like_sf"/>
</dbReference>
<keyword evidence="4" id="KW-1185">Reference proteome</keyword>
<dbReference type="Pfam" id="PF13456">
    <property type="entry name" value="RVT_3"/>
    <property type="match status" value="1"/>
</dbReference>
<dbReference type="Gene3D" id="3.30.420.10">
    <property type="entry name" value="Ribonuclease H-like superfamily/Ribonuclease H"/>
    <property type="match status" value="1"/>
</dbReference>
<evidence type="ECO:0000259" key="2">
    <source>
        <dbReference type="Pfam" id="PF13456"/>
    </source>
</evidence>
<dbReference type="InterPro" id="IPR002156">
    <property type="entry name" value="RNaseH_domain"/>
</dbReference>
<comment type="caution">
    <text evidence="3">The sequence shown here is derived from an EMBL/GenBank/DDBJ whole genome shotgun (WGS) entry which is preliminary data.</text>
</comment>
<dbReference type="PANTHER" id="PTHR47074">
    <property type="entry name" value="BNAC02G40300D PROTEIN"/>
    <property type="match status" value="1"/>
</dbReference>
<evidence type="ECO:0000256" key="1">
    <source>
        <dbReference type="SAM" id="MobiDB-lite"/>
    </source>
</evidence>
<dbReference type="SUPFAM" id="SSF53098">
    <property type="entry name" value="Ribonuclease H-like"/>
    <property type="match status" value="1"/>
</dbReference>
<evidence type="ECO:0000313" key="4">
    <source>
        <dbReference type="Proteomes" id="UP000516437"/>
    </source>
</evidence>
<reference evidence="3 4" key="1">
    <citation type="journal article" date="2019" name="Plant Biotechnol. J.">
        <title>The red bayberry genome and genetic basis of sex determination.</title>
        <authorList>
            <person name="Jia H.M."/>
            <person name="Jia H.J."/>
            <person name="Cai Q.L."/>
            <person name="Wang Y."/>
            <person name="Zhao H.B."/>
            <person name="Yang W.F."/>
            <person name="Wang G.Y."/>
            <person name="Li Y.H."/>
            <person name="Zhan D.L."/>
            <person name="Shen Y.T."/>
            <person name="Niu Q.F."/>
            <person name="Chang L."/>
            <person name="Qiu J."/>
            <person name="Zhao L."/>
            <person name="Xie H.B."/>
            <person name="Fu W.Y."/>
            <person name="Jin J."/>
            <person name="Li X.W."/>
            <person name="Jiao Y."/>
            <person name="Zhou C.C."/>
            <person name="Tu T."/>
            <person name="Chai C.Y."/>
            <person name="Gao J.L."/>
            <person name="Fan L.J."/>
            <person name="van de Weg E."/>
            <person name="Wang J.Y."/>
            <person name="Gao Z.S."/>
        </authorList>
    </citation>
    <scope>NUCLEOTIDE SEQUENCE [LARGE SCALE GENOMIC DNA]</scope>
    <source>
        <tissue evidence="3">Leaves</tissue>
    </source>
</reference>
<dbReference type="InterPro" id="IPR052929">
    <property type="entry name" value="RNase_H-like_EbsB-rel"/>
</dbReference>
<dbReference type="GO" id="GO:0004523">
    <property type="term" value="F:RNA-DNA hybrid ribonuclease activity"/>
    <property type="evidence" value="ECO:0007669"/>
    <property type="project" value="InterPro"/>
</dbReference>
<sequence>MTQKKHMKRQCTTTQEELRSTKMAPPHGHVSRDTTKSAWGVDSKRFSKPKELIGGTTTRPQDVAAHGRAHRSDGLVLFAWTKRIPPGTPLAGEARATLFAVQEAHFLSFPLIEFEGDNLHVCQALNLPYFSPDWSIASLIQDTLALLTLHASWKVSHVRRGANMLAHNVAKWACTANMVGNIPSSCIPFTVLNADNPLFSRDCIPFLVEWKFVRKKKKKVG</sequence>
<organism evidence="3 4">
    <name type="scientific">Morella rubra</name>
    <name type="common">Chinese bayberry</name>
    <dbReference type="NCBI Taxonomy" id="262757"/>
    <lineage>
        <taxon>Eukaryota</taxon>
        <taxon>Viridiplantae</taxon>
        <taxon>Streptophyta</taxon>
        <taxon>Embryophyta</taxon>
        <taxon>Tracheophyta</taxon>
        <taxon>Spermatophyta</taxon>
        <taxon>Magnoliopsida</taxon>
        <taxon>eudicotyledons</taxon>
        <taxon>Gunneridae</taxon>
        <taxon>Pentapetalae</taxon>
        <taxon>rosids</taxon>
        <taxon>fabids</taxon>
        <taxon>Fagales</taxon>
        <taxon>Myricaceae</taxon>
        <taxon>Morella</taxon>
    </lineage>
</organism>
<dbReference type="OrthoDB" id="1166192at2759"/>